<proteinExistence type="predicted"/>
<gene>
    <name evidence="2" type="ORF">AA15669_0518</name>
</gene>
<evidence type="ECO:0000313" key="2">
    <source>
        <dbReference type="EMBL" id="GBQ05561.1"/>
    </source>
</evidence>
<organism evidence="2 3">
    <name type="scientific">Saccharibacter floricola DSM 15669</name>
    <dbReference type="NCBI Taxonomy" id="1123227"/>
    <lineage>
        <taxon>Bacteria</taxon>
        <taxon>Pseudomonadati</taxon>
        <taxon>Pseudomonadota</taxon>
        <taxon>Alphaproteobacteria</taxon>
        <taxon>Acetobacterales</taxon>
        <taxon>Acetobacteraceae</taxon>
        <taxon>Saccharibacter</taxon>
    </lineage>
</organism>
<reference evidence="2" key="1">
    <citation type="submission" date="2013-04" db="EMBL/GenBank/DDBJ databases">
        <title>The genome sequencing project of 58 acetic acid bacteria.</title>
        <authorList>
            <person name="Okamoto-Kainuma A."/>
            <person name="Ishikawa M."/>
            <person name="Umino S."/>
            <person name="Koizumi Y."/>
            <person name="Shiwa Y."/>
            <person name="Yoshikawa H."/>
            <person name="Matsutani M."/>
            <person name="Matsushita K."/>
        </authorList>
    </citation>
    <scope>NUCLEOTIDE SEQUENCE</scope>
    <source>
        <strain evidence="2">DSM 15669</strain>
    </source>
</reference>
<protein>
    <submittedName>
        <fullName evidence="2">Uncharacterized protein</fullName>
    </submittedName>
</protein>
<dbReference type="EMBL" id="BAQD01000005">
    <property type="protein sequence ID" value="GBQ05561.1"/>
    <property type="molecule type" value="Genomic_DNA"/>
</dbReference>
<name>A0ABQ0NXL4_9PROT</name>
<feature type="region of interest" description="Disordered" evidence="1">
    <location>
        <begin position="1"/>
        <end position="60"/>
    </location>
</feature>
<sequence>MELRKFHISQTCPGQGSMGDAHPFVAQRDSGVAIEPATAPSGENAALCGDKSAGHPHPTQ</sequence>
<comment type="caution">
    <text evidence="2">The sequence shown here is derived from an EMBL/GenBank/DDBJ whole genome shotgun (WGS) entry which is preliminary data.</text>
</comment>
<evidence type="ECO:0000256" key="1">
    <source>
        <dbReference type="SAM" id="MobiDB-lite"/>
    </source>
</evidence>
<accession>A0ABQ0NXL4</accession>
<keyword evidence="3" id="KW-1185">Reference proteome</keyword>
<dbReference type="Proteomes" id="UP001062901">
    <property type="component" value="Unassembled WGS sequence"/>
</dbReference>
<evidence type="ECO:0000313" key="3">
    <source>
        <dbReference type="Proteomes" id="UP001062901"/>
    </source>
</evidence>